<protein>
    <submittedName>
        <fullName evidence="7">Alpha/beta fold hydrolase</fullName>
    </submittedName>
</protein>
<feature type="domain" description="AB hydrolase-1" evidence="5">
    <location>
        <begin position="124"/>
        <end position="258"/>
    </location>
</feature>
<dbReference type="PANTHER" id="PTHR43248">
    <property type="entry name" value="2-SUCCINYL-6-HYDROXY-2,4-CYCLOHEXADIENE-1-CARBOXYLATE SYNTHASE"/>
    <property type="match status" value="1"/>
</dbReference>
<name>A0A7G7BRQ2_9ACTN</name>
<dbReference type="EMBL" id="CP045702">
    <property type="protein sequence ID" value="QNE78017.1"/>
    <property type="molecule type" value="Genomic_DNA"/>
</dbReference>
<dbReference type="PANTHER" id="PTHR43248:SF29">
    <property type="entry name" value="TRIPEPTIDYL AMINOPEPTIDASE"/>
    <property type="match status" value="1"/>
</dbReference>
<evidence type="ECO:0000256" key="1">
    <source>
        <dbReference type="ARBA" id="ARBA00010088"/>
    </source>
</evidence>
<evidence type="ECO:0000313" key="7">
    <source>
        <dbReference type="EMBL" id="QNE78017.1"/>
    </source>
</evidence>
<dbReference type="Proteomes" id="UP000515307">
    <property type="component" value="Chromosome"/>
</dbReference>
<dbReference type="Pfam" id="PF08386">
    <property type="entry name" value="Abhydrolase_4"/>
    <property type="match status" value="1"/>
</dbReference>
<organism evidence="7 8">
    <name type="scientific">Streptomyces finlayi</name>
    <dbReference type="NCBI Taxonomy" id="67296"/>
    <lineage>
        <taxon>Bacteria</taxon>
        <taxon>Bacillati</taxon>
        <taxon>Actinomycetota</taxon>
        <taxon>Actinomycetes</taxon>
        <taxon>Kitasatosporales</taxon>
        <taxon>Streptomycetaceae</taxon>
        <taxon>Streptomyces</taxon>
    </lineage>
</organism>
<keyword evidence="3 7" id="KW-0378">Hydrolase</keyword>
<evidence type="ECO:0000259" key="5">
    <source>
        <dbReference type="Pfam" id="PF00561"/>
    </source>
</evidence>
<evidence type="ECO:0000259" key="6">
    <source>
        <dbReference type="Pfam" id="PF08386"/>
    </source>
</evidence>
<accession>A0A7G7BRQ2</accession>
<dbReference type="InterPro" id="IPR000073">
    <property type="entry name" value="AB_hydrolase_1"/>
</dbReference>
<proteinExistence type="inferred from homology"/>
<dbReference type="Pfam" id="PF00561">
    <property type="entry name" value="Abhydrolase_1"/>
    <property type="match status" value="1"/>
</dbReference>
<dbReference type="AlphaFoldDB" id="A0A7G7BRQ2"/>
<dbReference type="Gene3D" id="3.40.50.1820">
    <property type="entry name" value="alpha/beta hydrolase"/>
    <property type="match status" value="2"/>
</dbReference>
<dbReference type="InterPro" id="IPR013595">
    <property type="entry name" value="Pept_S33_TAP-like_C"/>
</dbReference>
<reference evidence="8" key="1">
    <citation type="submission" date="2019-10" db="EMBL/GenBank/DDBJ databases">
        <title>Antimicrobial potential of Antarctic Bacteria.</title>
        <authorList>
            <person name="Benaud N."/>
            <person name="Edwards R.J."/>
            <person name="Ferrari B.C."/>
        </authorList>
    </citation>
    <scope>NUCLEOTIDE SEQUENCE [LARGE SCALE GENOMIC DNA]</scope>
    <source>
        <strain evidence="8">NBSH44</strain>
    </source>
</reference>
<keyword evidence="2" id="KW-0732">Signal</keyword>
<evidence type="ECO:0000256" key="3">
    <source>
        <dbReference type="ARBA" id="ARBA00022801"/>
    </source>
</evidence>
<evidence type="ECO:0000256" key="4">
    <source>
        <dbReference type="SAM" id="MobiDB-lite"/>
    </source>
</evidence>
<evidence type="ECO:0000256" key="2">
    <source>
        <dbReference type="ARBA" id="ARBA00022729"/>
    </source>
</evidence>
<evidence type="ECO:0000313" key="8">
    <source>
        <dbReference type="Proteomes" id="UP000515307"/>
    </source>
</evidence>
<sequence length="499" mass="51628">MEPGYPLGPRLDLLNRQRFIAQSEQRANPAPVTADAVAVLALACAALATALAVLSCAGPAPEGAAETSAGPGSRPALGDPRPCPGQADATCAGLTVPLDRTGRSGATLTLQVLTAGRSDAPRGTLLFLTGGPGQPGVSIAPTIRKRLPKALAEYRLVMIDQRGTGAGAIDCPALQSEVGSSDTVPPTAAAVRDCARRLGGKRNFYTTADTVADLEDLRTALGIRSWGAVDGVSYGTFTAGRYALAHPRRVERLVLDSVVPLDGAGALYEASLKHAATVLRTACEEQSCGGDPAEDVAKVVRRDGNGTGVFNLLVVASIIDPKLTNPDLGILDAIHTSAGGDPGPLRKLVESFQASDGMPPEDFSSGLHAATLCADTAWPWGDASAPLAGRRAALDGAVRRIGPGDVWPFEPRTAAEQGIPQTCLPWPASRPGSSVPDRKLSMPVLLLSGERDLSTPPAWARRLAEGQPRARLTVIDGAGHSTQSRSDGGAKAAEEFLLR</sequence>
<gene>
    <name evidence="7" type="ORF">F0344_28540</name>
</gene>
<dbReference type="GO" id="GO:0016787">
    <property type="term" value="F:hydrolase activity"/>
    <property type="evidence" value="ECO:0007669"/>
    <property type="project" value="UniProtKB-KW"/>
</dbReference>
<feature type="domain" description="Peptidase S33 tripeptidyl aminopeptidase-like C-terminal" evidence="6">
    <location>
        <begin position="420"/>
        <end position="498"/>
    </location>
</feature>
<dbReference type="InterPro" id="IPR051601">
    <property type="entry name" value="Serine_prot/Carboxylest_S33"/>
</dbReference>
<dbReference type="SUPFAM" id="SSF53474">
    <property type="entry name" value="alpha/beta-Hydrolases"/>
    <property type="match status" value="1"/>
</dbReference>
<keyword evidence="8" id="KW-1185">Reference proteome</keyword>
<dbReference type="InterPro" id="IPR029058">
    <property type="entry name" value="AB_hydrolase_fold"/>
</dbReference>
<feature type="region of interest" description="Disordered" evidence="4">
    <location>
        <begin position="464"/>
        <end position="499"/>
    </location>
</feature>
<dbReference type="KEGG" id="sfiy:F0344_28540"/>
<comment type="similarity">
    <text evidence="1">Belongs to the peptidase S33 family.</text>
</comment>
<feature type="region of interest" description="Disordered" evidence="4">
    <location>
        <begin position="62"/>
        <end position="84"/>
    </location>
</feature>